<sequence>MERDKINYKREVLALAKFSKRQYQQQEVLVNFLGWLDDPSNLYLYMEYFPLGDLEGHISQPISEEEVKDIAMNLLNGLCIIHAEHFAHRDLKPGNIFVVRKPPTARWWVKIGDFGIAKRVNHERTALQTSIGTPQYLAPEVSGDLDLDEPTSVYNNAVDIWSLGCVIYRIATQHNPFPARTDLRRFCSGRKPFPEEPLRNTMEPDGVKFVKALISPFPNERPSAQAASEMAWLQGDFSTVTQEVARARSDGKSTPNRRLYGTRQAQRPARVVNLSSDNSHVQEDRGNAHNQGPQQDAPQNSFNSNPRDNPTIEDAIRNMIRPELEKLRREGYPRHFFRRGNVQPGFPVPVATPYVSDSGKRP</sequence>
<feature type="domain" description="Protein kinase" evidence="7">
    <location>
        <begin position="1"/>
        <end position="233"/>
    </location>
</feature>
<dbReference type="RefSeq" id="XP_025553944.1">
    <property type="nucleotide sequence ID" value="XM_025694827.1"/>
</dbReference>
<dbReference type="Pfam" id="PF00069">
    <property type="entry name" value="Pkinase"/>
    <property type="match status" value="1"/>
</dbReference>
<organism evidence="8 9">
    <name type="scientific">Aspergillus homomorphus (strain CBS 101889)</name>
    <dbReference type="NCBI Taxonomy" id="1450537"/>
    <lineage>
        <taxon>Eukaryota</taxon>
        <taxon>Fungi</taxon>
        <taxon>Dikarya</taxon>
        <taxon>Ascomycota</taxon>
        <taxon>Pezizomycotina</taxon>
        <taxon>Eurotiomycetes</taxon>
        <taxon>Eurotiomycetidae</taxon>
        <taxon>Eurotiales</taxon>
        <taxon>Aspergillaceae</taxon>
        <taxon>Aspergillus</taxon>
        <taxon>Aspergillus subgen. Circumdati</taxon>
    </lineage>
</organism>
<dbReference type="InterPro" id="IPR011009">
    <property type="entry name" value="Kinase-like_dom_sf"/>
</dbReference>
<feature type="region of interest" description="Disordered" evidence="6">
    <location>
        <begin position="338"/>
        <end position="362"/>
    </location>
</feature>
<feature type="region of interest" description="Disordered" evidence="6">
    <location>
        <begin position="243"/>
        <end position="312"/>
    </location>
</feature>
<dbReference type="Gene3D" id="1.10.510.10">
    <property type="entry name" value="Transferase(Phosphotransferase) domain 1"/>
    <property type="match status" value="1"/>
</dbReference>
<dbReference type="InterPro" id="IPR008271">
    <property type="entry name" value="Ser/Thr_kinase_AS"/>
</dbReference>
<proteinExistence type="predicted"/>
<evidence type="ECO:0000259" key="7">
    <source>
        <dbReference type="PROSITE" id="PS50011"/>
    </source>
</evidence>
<evidence type="ECO:0000256" key="1">
    <source>
        <dbReference type="ARBA" id="ARBA00004623"/>
    </source>
</evidence>
<evidence type="ECO:0000256" key="5">
    <source>
        <dbReference type="ARBA" id="ARBA00030237"/>
    </source>
</evidence>
<dbReference type="GO" id="GO:0004674">
    <property type="term" value="F:protein serine/threonine kinase activity"/>
    <property type="evidence" value="ECO:0007669"/>
    <property type="project" value="InterPro"/>
</dbReference>
<evidence type="ECO:0000256" key="6">
    <source>
        <dbReference type="SAM" id="MobiDB-lite"/>
    </source>
</evidence>
<dbReference type="InterPro" id="IPR000719">
    <property type="entry name" value="Prot_kinase_dom"/>
</dbReference>
<dbReference type="PANTHER" id="PTHR24348">
    <property type="entry name" value="SERINE/THREONINE-PROTEIN KINASE UNC-51-RELATED"/>
    <property type="match status" value="1"/>
</dbReference>
<evidence type="ECO:0000313" key="9">
    <source>
        <dbReference type="Proteomes" id="UP000248961"/>
    </source>
</evidence>
<dbReference type="PROSITE" id="PS50011">
    <property type="entry name" value="PROTEIN_KINASE_DOM"/>
    <property type="match status" value="1"/>
</dbReference>
<dbReference type="Proteomes" id="UP000248961">
    <property type="component" value="Unassembled WGS sequence"/>
</dbReference>
<dbReference type="SMART" id="SM00220">
    <property type="entry name" value="S_TKc"/>
    <property type="match status" value="1"/>
</dbReference>
<protein>
    <recommendedName>
        <fullName evidence="2">Serine/threonine-protein kinase ATG1</fullName>
    </recommendedName>
    <alternativeName>
        <fullName evidence="5">Autophagy-related protein 1</fullName>
    </alternativeName>
    <alternativeName>
        <fullName evidence="3">Serine/threonine-protein kinase atg1</fullName>
    </alternativeName>
</protein>
<evidence type="ECO:0000313" key="8">
    <source>
        <dbReference type="EMBL" id="RAL14790.1"/>
    </source>
</evidence>
<comment type="subcellular location">
    <subcellularLocation>
        <location evidence="1">Preautophagosomal structure membrane</location>
        <topology evidence="1">Peripheral membrane protein</topology>
    </subcellularLocation>
</comment>
<keyword evidence="8" id="KW-0418">Kinase</keyword>
<accession>A0A395I3Y1</accession>
<gene>
    <name evidence="8" type="ORF">BO97DRAFT_403844</name>
</gene>
<keyword evidence="9" id="KW-1185">Reference proteome</keyword>
<dbReference type="STRING" id="1450537.A0A395I3Y1"/>
<keyword evidence="8" id="KW-0808">Transferase</keyword>
<dbReference type="VEuPathDB" id="FungiDB:BO97DRAFT_403844"/>
<name>A0A395I3Y1_ASPHC</name>
<dbReference type="GO" id="GO:0010506">
    <property type="term" value="P:regulation of autophagy"/>
    <property type="evidence" value="ECO:0007669"/>
    <property type="project" value="InterPro"/>
</dbReference>
<dbReference type="InterPro" id="IPR045269">
    <property type="entry name" value="Atg1-like"/>
</dbReference>
<dbReference type="AlphaFoldDB" id="A0A395I3Y1"/>
<dbReference type="GO" id="GO:0006914">
    <property type="term" value="P:autophagy"/>
    <property type="evidence" value="ECO:0007669"/>
    <property type="project" value="UniProtKB-KW"/>
</dbReference>
<dbReference type="EMBL" id="KZ824273">
    <property type="protein sequence ID" value="RAL14790.1"/>
    <property type="molecule type" value="Genomic_DNA"/>
</dbReference>
<dbReference type="GO" id="GO:0005524">
    <property type="term" value="F:ATP binding"/>
    <property type="evidence" value="ECO:0007669"/>
    <property type="project" value="InterPro"/>
</dbReference>
<dbReference type="PROSITE" id="PS00108">
    <property type="entry name" value="PROTEIN_KINASE_ST"/>
    <property type="match status" value="1"/>
</dbReference>
<evidence type="ECO:0000256" key="4">
    <source>
        <dbReference type="ARBA" id="ARBA00023006"/>
    </source>
</evidence>
<keyword evidence="4" id="KW-0072">Autophagy</keyword>
<dbReference type="GeneID" id="37199116"/>
<feature type="compositionally biased region" description="Polar residues" evidence="6">
    <location>
        <begin position="288"/>
        <end position="308"/>
    </location>
</feature>
<evidence type="ECO:0000256" key="2">
    <source>
        <dbReference type="ARBA" id="ARBA00018572"/>
    </source>
</evidence>
<reference evidence="8 9" key="1">
    <citation type="submission" date="2018-02" db="EMBL/GenBank/DDBJ databases">
        <title>The genomes of Aspergillus section Nigri reveals drivers in fungal speciation.</title>
        <authorList>
            <consortium name="DOE Joint Genome Institute"/>
            <person name="Vesth T.C."/>
            <person name="Nybo J."/>
            <person name="Theobald S."/>
            <person name="Brandl J."/>
            <person name="Frisvad J.C."/>
            <person name="Nielsen K.F."/>
            <person name="Lyhne E.K."/>
            <person name="Kogle M.E."/>
            <person name="Kuo A."/>
            <person name="Riley R."/>
            <person name="Clum A."/>
            <person name="Nolan M."/>
            <person name="Lipzen A."/>
            <person name="Salamov A."/>
            <person name="Henrissat B."/>
            <person name="Wiebenga A."/>
            <person name="De vries R.P."/>
            <person name="Grigoriev I.V."/>
            <person name="Mortensen U.H."/>
            <person name="Andersen M.R."/>
            <person name="Baker S.E."/>
        </authorList>
    </citation>
    <scope>NUCLEOTIDE SEQUENCE [LARGE SCALE GENOMIC DNA]</scope>
    <source>
        <strain evidence="8 9">CBS 101889</strain>
    </source>
</reference>
<dbReference type="OrthoDB" id="10252171at2759"/>
<dbReference type="SUPFAM" id="SSF56112">
    <property type="entry name" value="Protein kinase-like (PK-like)"/>
    <property type="match status" value="1"/>
</dbReference>
<evidence type="ECO:0000256" key="3">
    <source>
        <dbReference type="ARBA" id="ARBA00019599"/>
    </source>
</evidence>
<dbReference type="GO" id="GO:0034045">
    <property type="term" value="C:phagophore assembly site membrane"/>
    <property type="evidence" value="ECO:0007669"/>
    <property type="project" value="UniProtKB-SubCell"/>
</dbReference>